<proteinExistence type="predicted"/>
<dbReference type="Proteomes" id="UP001430356">
    <property type="component" value="Unassembled WGS sequence"/>
</dbReference>
<gene>
    <name evidence="1" type="ORF">NESM_000269700</name>
</gene>
<comment type="caution">
    <text evidence="1">The sequence shown here is derived from an EMBL/GenBank/DDBJ whole genome shotgun (WGS) entry which is preliminary data.</text>
</comment>
<name>A0AAW0F7P9_9TRYP</name>
<evidence type="ECO:0008006" key="3">
    <source>
        <dbReference type="Google" id="ProtNLM"/>
    </source>
</evidence>
<keyword evidence="2" id="KW-1185">Reference proteome</keyword>
<evidence type="ECO:0000313" key="1">
    <source>
        <dbReference type="EMBL" id="KAK7202014.1"/>
    </source>
</evidence>
<reference evidence="1 2" key="1">
    <citation type="journal article" date="2021" name="MBio">
        <title>A New Model Trypanosomatid, Novymonas esmeraldas: Genomic Perception of Its 'Candidatus Pandoraea novymonadis' Endosymbiont.</title>
        <authorList>
            <person name="Zakharova A."/>
            <person name="Saura A."/>
            <person name="Butenko A."/>
            <person name="Podesvova L."/>
            <person name="Warmusova S."/>
            <person name="Kostygov A.Y."/>
            <person name="Nenarokova A."/>
            <person name="Lukes J."/>
            <person name="Opperdoes F.R."/>
            <person name="Yurchenko V."/>
        </authorList>
    </citation>
    <scope>NUCLEOTIDE SEQUENCE [LARGE SCALE GENOMIC DNA]</scope>
    <source>
        <strain evidence="1 2">E262AT.01</strain>
    </source>
</reference>
<dbReference type="AlphaFoldDB" id="A0AAW0F7P9"/>
<sequence length="210" mass="22438">MQQPPLVVHLGHANGVIVCHTTTLTPEKLCAALDTFGKVSVVHIFVLIDGNYATAVFFADPVSSAACYVSLSRLAQEAEGRGILDVGWIHENSVDSFVQRPYVKEKHAAAGPSVTTTAAAAEASGYLVIYWKGVADGDREAVSQMARSSASEVLEDGNEGGRLFLRFASEDAADEFHSHAISRFSAIRRSVSYADATDFKLAKKAAEGSF</sequence>
<protein>
    <recommendedName>
        <fullName evidence="3">RRM domain-containing protein</fullName>
    </recommendedName>
</protein>
<organism evidence="1 2">
    <name type="scientific">Novymonas esmeraldas</name>
    <dbReference type="NCBI Taxonomy" id="1808958"/>
    <lineage>
        <taxon>Eukaryota</taxon>
        <taxon>Discoba</taxon>
        <taxon>Euglenozoa</taxon>
        <taxon>Kinetoplastea</taxon>
        <taxon>Metakinetoplastina</taxon>
        <taxon>Trypanosomatida</taxon>
        <taxon>Trypanosomatidae</taxon>
        <taxon>Novymonas</taxon>
    </lineage>
</organism>
<dbReference type="EMBL" id="JAECZO010000023">
    <property type="protein sequence ID" value="KAK7202014.1"/>
    <property type="molecule type" value="Genomic_DNA"/>
</dbReference>
<evidence type="ECO:0000313" key="2">
    <source>
        <dbReference type="Proteomes" id="UP001430356"/>
    </source>
</evidence>
<accession>A0AAW0F7P9</accession>